<reference evidence="2 3" key="1">
    <citation type="journal article" date="2016" name="Nat. Commun.">
        <title>Thousands of microbial genomes shed light on interconnected biogeochemical processes in an aquifer system.</title>
        <authorList>
            <person name="Anantharaman K."/>
            <person name="Brown C.T."/>
            <person name="Hug L.A."/>
            <person name="Sharon I."/>
            <person name="Castelle C.J."/>
            <person name="Probst A.J."/>
            <person name="Thomas B.C."/>
            <person name="Singh A."/>
            <person name="Wilkins M.J."/>
            <person name="Karaoz U."/>
            <person name="Brodie E.L."/>
            <person name="Williams K.H."/>
            <person name="Hubbard S.S."/>
            <person name="Banfield J.F."/>
        </authorList>
    </citation>
    <scope>NUCLEOTIDE SEQUENCE [LARGE SCALE GENOMIC DNA]</scope>
</reference>
<dbReference type="InterPro" id="IPR036439">
    <property type="entry name" value="Dockerin_dom_sf"/>
</dbReference>
<evidence type="ECO:0000259" key="1">
    <source>
        <dbReference type="Pfam" id="PF13860"/>
    </source>
</evidence>
<gene>
    <name evidence="2" type="ORF">A3F83_14440</name>
</gene>
<dbReference type="GO" id="GO:0000272">
    <property type="term" value="P:polysaccharide catabolic process"/>
    <property type="evidence" value="ECO:0007669"/>
    <property type="project" value="InterPro"/>
</dbReference>
<feature type="domain" description="FlgD/Vpr Ig-like" evidence="1">
    <location>
        <begin position="869"/>
        <end position="933"/>
    </location>
</feature>
<dbReference type="AlphaFoldDB" id="A0A1F5Z334"/>
<dbReference type="Pfam" id="PF13860">
    <property type="entry name" value="FlgD_ig"/>
    <property type="match status" value="1"/>
</dbReference>
<dbReference type="NCBIfam" id="TIGR04183">
    <property type="entry name" value="Por_Secre_tail"/>
    <property type="match status" value="1"/>
</dbReference>
<dbReference type="Gene3D" id="2.60.40.4070">
    <property type="match status" value="1"/>
</dbReference>
<dbReference type="InterPro" id="IPR026444">
    <property type="entry name" value="Secre_tail"/>
</dbReference>
<accession>A0A1F5Z334</accession>
<name>A0A1F5Z334_9BACT</name>
<proteinExistence type="predicted"/>
<sequence>MNPIFSCPARPLAGIFRDAPNFIVWEVNMIGKFTNLPVHLSSLFLLLAIPLHAESYDLTINFTGMTPHVGQLLELRVVDSLSGMTVADTAIASVASADFQISFSGVLQEDKSYSVDFFADLNKNGAYDSPPADHAWRMMIPAVSGNVTLAFAHNTQFTDVRYPANLGPFDLTLNFINMTPHVGQLLQLRVLDMSTGYLAAETTLVAVPSANFQLAFSQALQAGRSYDIDFYADLNKNGNYDTPSADHAWRLTTEDVSDNVALDFTHNTSFTDIMFPPAVEPYDLTVVFSGMTPHVGQLFALRAVDSLTGMTVADTMIAALAGPDFVLSFMGRLWKNHSYYIDFYADLNKNGMYDAPSADHAWRMMASDVQSNKRLTFAHNTKFTDVKYPASLGPFDLTLNFTGMTPHVGVLFKLRVLDSSTLYVVADTSIDNLAGPDFMLAFAGKLQVNRSYNIDFYADHNKNGTYNTPPADHAWRIAADMIADNVSLDFAHNTNFTDVEYPASPGPFDLEVDFTNMTPHLGQLLALRAVDSLTGMPVADTTIAALDTANFSIKFEDVLPKGNSYYIDFYADLNKNGTYDAPPADHAWRLMASMVSGHVKLAFTHNTSFTDVMFPSAGGPFGLTLDFTGMTPHVGQMLELRVVDIATGYEAGQKTVTAIETPAFQIMLPGILQAGRSYNVDFYADFNKNGVYDAPTKDHAWRLESGAVSDDVMLSFAHNTSFTDIMYPVPACACDFNGDGMADITDIADWAMDMMENINNRCLDWNGDGMVKINDAVLMLADIRAGNCPEQMSPMLAGSAIRRSSGSRVPAALKPEQVEYLNGLAAQLKLTPEEKAAFLNAIFGTSGTASLPKAFALDQNRPNPFNPSTTISFSVPEGKAGQVTLKVFDVRGRLVRTLSDQVRDAGSYTLFWDGTDESGRQVASGVYFYRMQAGGFTQIRKMVLLK</sequence>
<evidence type="ECO:0000313" key="3">
    <source>
        <dbReference type="Proteomes" id="UP000179129"/>
    </source>
</evidence>
<dbReference type="InterPro" id="IPR025965">
    <property type="entry name" value="FlgD/Vpr_Ig-like"/>
</dbReference>
<protein>
    <recommendedName>
        <fullName evidence="1">FlgD/Vpr Ig-like domain-containing protein</fullName>
    </recommendedName>
</protein>
<comment type="caution">
    <text evidence="2">The sequence shown here is derived from an EMBL/GenBank/DDBJ whole genome shotgun (WGS) entry which is preliminary data.</text>
</comment>
<organism evidence="2 3">
    <name type="scientific">Candidatus Glassbacteria bacterium RIFCSPLOWO2_12_FULL_58_11</name>
    <dbReference type="NCBI Taxonomy" id="1817867"/>
    <lineage>
        <taxon>Bacteria</taxon>
        <taxon>Candidatus Glassiibacteriota</taxon>
    </lineage>
</organism>
<dbReference type="STRING" id="1817867.A3F83_14440"/>
<dbReference type="Proteomes" id="UP000179129">
    <property type="component" value="Unassembled WGS sequence"/>
</dbReference>
<evidence type="ECO:0000313" key="2">
    <source>
        <dbReference type="EMBL" id="OGG06587.1"/>
    </source>
</evidence>
<dbReference type="EMBL" id="MFIX01000020">
    <property type="protein sequence ID" value="OGG06587.1"/>
    <property type="molecule type" value="Genomic_DNA"/>
</dbReference>
<dbReference type="SUPFAM" id="SSF63446">
    <property type="entry name" value="Type I dockerin domain"/>
    <property type="match status" value="1"/>
</dbReference>